<dbReference type="PANTHER" id="PTHR16206:SF4">
    <property type="entry name" value="PROTEIN LET-99"/>
    <property type="match status" value="1"/>
</dbReference>
<feature type="domain" description="DEP" evidence="2">
    <location>
        <begin position="24"/>
        <end position="110"/>
    </location>
</feature>
<accession>T1IT99</accession>
<feature type="region of interest" description="Disordered" evidence="1">
    <location>
        <begin position="400"/>
        <end position="420"/>
    </location>
</feature>
<reference evidence="4" key="1">
    <citation type="submission" date="2011-05" db="EMBL/GenBank/DDBJ databases">
        <authorList>
            <person name="Richards S.R."/>
            <person name="Qu J."/>
            <person name="Jiang H."/>
            <person name="Jhangiani S.N."/>
            <person name="Agravi P."/>
            <person name="Goodspeed R."/>
            <person name="Gross S."/>
            <person name="Mandapat C."/>
            <person name="Jackson L."/>
            <person name="Mathew T."/>
            <person name="Pu L."/>
            <person name="Thornton R."/>
            <person name="Saada N."/>
            <person name="Wilczek-Boney K.B."/>
            <person name="Lee S."/>
            <person name="Kovar C."/>
            <person name="Wu Y."/>
            <person name="Scherer S.E."/>
            <person name="Worley K.C."/>
            <person name="Muzny D.M."/>
            <person name="Gibbs R."/>
        </authorList>
    </citation>
    <scope>NUCLEOTIDE SEQUENCE</scope>
    <source>
        <strain evidence="4">Brora</strain>
    </source>
</reference>
<dbReference type="InterPro" id="IPR036388">
    <property type="entry name" value="WH-like_DNA-bd_sf"/>
</dbReference>
<dbReference type="OMA" id="DKLKWIK"/>
<dbReference type="Gene3D" id="1.10.10.10">
    <property type="entry name" value="Winged helix-like DNA-binding domain superfamily/Winged helix DNA-binding domain"/>
    <property type="match status" value="1"/>
</dbReference>
<protein>
    <recommendedName>
        <fullName evidence="2">DEP domain-containing protein</fullName>
    </recommendedName>
</protein>
<evidence type="ECO:0000256" key="1">
    <source>
        <dbReference type="SAM" id="MobiDB-lite"/>
    </source>
</evidence>
<evidence type="ECO:0000313" key="4">
    <source>
        <dbReference type="Proteomes" id="UP000014500"/>
    </source>
</evidence>
<dbReference type="Proteomes" id="UP000014500">
    <property type="component" value="Unassembled WGS sequence"/>
</dbReference>
<dbReference type="Pfam" id="PF00610">
    <property type="entry name" value="DEP"/>
    <property type="match status" value="1"/>
</dbReference>
<reference evidence="3" key="2">
    <citation type="submission" date="2015-02" db="UniProtKB">
        <authorList>
            <consortium name="EnsemblMetazoa"/>
        </authorList>
    </citation>
    <scope>IDENTIFICATION</scope>
</reference>
<name>T1IT99_STRMM</name>
<organism evidence="3 4">
    <name type="scientific">Strigamia maritima</name>
    <name type="common">European centipede</name>
    <name type="synonym">Geophilus maritimus</name>
    <dbReference type="NCBI Taxonomy" id="126957"/>
    <lineage>
        <taxon>Eukaryota</taxon>
        <taxon>Metazoa</taxon>
        <taxon>Ecdysozoa</taxon>
        <taxon>Arthropoda</taxon>
        <taxon>Myriapoda</taxon>
        <taxon>Chilopoda</taxon>
        <taxon>Pleurostigmophora</taxon>
        <taxon>Geophilomorpha</taxon>
        <taxon>Linotaeniidae</taxon>
        <taxon>Strigamia</taxon>
    </lineage>
</organism>
<dbReference type="AlphaFoldDB" id="T1IT99"/>
<feature type="compositionally biased region" description="Basic and acidic residues" evidence="1">
    <location>
        <begin position="400"/>
        <end position="416"/>
    </location>
</feature>
<dbReference type="SUPFAM" id="SSF48350">
    <property type="entry name" value="GTPase activation domain, GAP"/>
    <property type="match status" value="1"/>
</dbReference>
<dbReference type="PROSITE" id="PS50186">
    <property type="entry name" value="DEP"/>
    <property type="match status" value="1"/>
</dbReference>
<dbReference type="EnsemblMetazoa" id="SMAR004344-RA">
    <property type="protein sequence ID" value="SMAR004344-PA"/>
    <property type="gene ID" value="SMAR004344"/>
</dbReference>
<dbReference type="GO" id="GO:0035556">
    <property type="term" value="P:intracellular signal transduction"/>
    <property type="evidence" value="ECO:0007669"/>
    <property type="project" value="InterPro"/>
</dbReference>
<proteinExistence type="predicted"/>
<dbReference type="SUPFAM" id="SSF46785">
    <property type="entry name" value="Winged helix' DNA-binding domain"/>
    <property type="match status" value="1"/>
</dbReference>
<feature type="region of interest" description="Disordered" evidence="1">
    <location>
        <begin position="438"/>
        <end position="460"/>
    </location>
</feature>
<sequence>MNECNINVGPYRATKLWNEVVRNFRSQMPRKRHRKHVRHFDDCFTSSEAVDWLHCYMQNNPNFNPDVTREQTLQLLRKFVENGLFEDIRGVKCIDPEEFKDNCDLYRFNKKSPMKLTRTPRMTLLKHNIENVCNGDVVEMKTNDLPKCHLVARQLSVIDLENTWTNIILKRLQEKMELPNLDALLDTASVNAKYIIHNATKINKNGVVICLDKSNELPYWIISAMKCLANWPNASGTGSCLPNYPGFQMDVFAVVKDYFRSLDAPLLSYDIFVNAFVRSEYLDSGKTSLQSHKSLENIVSSGKSIGTLNETSILSSEQIMNVALTPSLCFETAFTSAEPVTRIIPQQHSFLNNSTVNICPSPFYLHDPRVANSITNNSSVRRLQGKCGGYDNLAYLVPNSEERDGSPEIKPLKDDSSLSSYHTVPSRINVDVQRSSHASSSLSYRTPCGNAQPQPEGKRRWCSWPSKRQAIEQWVRSSCWPDLSESCKQLAIDTFQLLTLILPSDIRRKLHMLLRFMHLVLKNNQVKFLTRSQVLETFSRCILNSETNHDELIVARIVNFLIDNYEAIFILPKELHVQVRERLIYLSREKIEYSLGDATSVTYCEQVSKQQYENQKENHSRRALKDLLDSLLEDEKLSQKDKLKKLKKFKEAYPDIYREKMINNEKFQVKNEKESSKRSLFQRVKSLRI</sequence>
<dbReference type="SMART" id="SM00049">
    <property type="entry name" value="DEP"/>
    <property type="match status" value="1"/>
</dbReference>
<dbReference type="PhylomeDB" id="T1IT99"/>
<dbReference type="InterPro" id="IPR036390">
    <property type="entry name" value="WH_DNA-bd_sf"/>
</dbReference>
<dbReference type="Gene3D" id="1.10.555.10">
    <property type="entry name" value="Rho GTPase activation protein"/>
    <property type="match status" value="1"/>
</dbReference>
<dbReference type="STRING" id="126957.T1IT99"/>
<dbReference type="eggNOG" id="ENOG502QR00">
    <property type="taxonomic scope" value="Eukaryota"/>
</dbReference>
<evidence type="ECO:0000313" key="3">
    <source>
        <dbReference type="EnsemblMetazoa" id="SMAR004344-PA"/>
    </source>
</evidence>
<dbReference type="InterPro" id="IPR008936">
    <property type="entry name" value="Rho_GTPase_activation_prot"/>
</dbReference>
<dbReference type="InterPro" id="IPR000591">
    <property type="entry name" value="DEP_dom"/>
</dbReference>
<dbReference type="HOGENOM" id="CLU_019607_0_0_1"/>
<dbReference type="EMBL" id="JH431477">
    <property type="status" value="NOT_ANNOTATED_CDS"/>
    <property type="molecule type" value="Genomic_DNA"/>
</dbReference>
<keyword evidence="4" id="KW-1185">Reference proteome</keyword>
<evidence type="ECO:0000259" key="2">
    <source>
        <dbReference type="PROSITE" id="PS50186"/>
    </source>
</evidence>
<dbReference type="PANTHER" id="PTHR16206">
    <property type="entry name" value="DEP DOMAIN-CONTAINING"/>
    <property type="match status" value="1"/>
</dbReference>